<dbReference type="Pfam" id="PF17836">
    <property type="entry name" value="PglD_N"/>
    <property type="match status" value="1"/>
</dbReference>
<protein>
    <submittedName>
        <fullName evidence="8">Sugar acetyltransferase</fullName>
    </submittedName>
</protein>
<reference evidence="8 9" key="1">
    <citation type="submission" date="2019-12" db="EMBL/GenBank/DDBJ databases">
        <title>The complete genome of the thermophilic, anoxygenic phototrophic gammaproteobacterium Thermochromatium tepidum.</title>
        <authorList>
            <person name="Sattley W.M."/>
            <person name="Swingley W.D."/>
            <person name="Burchell B.M."/>
            <person name="Gurbani S.A."/>
            <person name="Kujawa C.M."/>
            <person name="Nuccio D.A."/>
            <person name="Schladweiler J."/>
            <person name="Shaffer K.N."/>
            <person name="Stokes L.M."/>
            <person name="Touchman J.W."/>
            <person name="Blankenship R.E."/>
            <person name="Madigan M.T."/>
        </authorList>
    </citation>
    <scope>NUCLEOTIDE SEQUENCE [LARGE SCALE GENOMIC DNA]</scope>
    <source>
        <strain evidence="8 9">ATCC 43061</strain>
    </source>
</reference>
<evidence type="ECO:0000313" key="8">
    <source>
        <dbReference type="EMBL" id="QGU33517.1"/>
    </source>
</evidence>
<evidence type="ECO:0000256" key="1">
    <source>
        <dbReference type="ARBA" id="ARBA00007274"/>
    </source>
</evidence>
<gene>
    <name evidence="8" type="ORF">E6P07_11335</name>
</gene>
<evidence type="ECO:0000256" key="2">
    <source>
        <dbReference type="ARBA" id="ARBA00022679"/>
    </source>
</evidence>
<evidence type="ECO:0000256" key="5">
    <source>
        <dbReference type="PIRSR" id="PIRSR620019-1"/>
    </source>
</evidence>
<keyword evidence="9" id="KW-1185">Reference proteome</keyword>
<organism evidence="8 9">
    <name type="scientific">Thermochromatium tepidum ATCC 43061</name>
    <dbReference type="NCBI Taxonomy" id="316276"/>
    <lineage>
        <taxon>Bacteria</taxon>
        <taxon>Pseudomonadati</taxon>
        <taxon>Pseudomonadota</taxon>
        <taxon>Gammaproteobacteria</taxon>
        <taxon>Chromatiales</taxon>
        <taxon>Chromatiaceae</taxon>
        <taxon>Thermochromatium</taxon>
    </lineage>
</organism>
<dbReference type="InterPro" id="IPR018357">
    <property type="entry name" value="Hexapep_transf_CS"/>
</dbReference>
<feature type="domain" description="PglD N-terminal" evidence="7">
    <location>
        <begin position="10"/>
        <end position="78"/>
    </location>
</feature>
<keyword evidence="3" id="KW-0677">Repeat</keyword>
<dbReference type="Pfam" id="PF00132">
    <property type="entry name" value="Hexapep"/>
    <property type="match status" value="1"/>
</dbReference>
<dbReference type="PROSITE" id="PS00101">
    <property type="entry name" value="HEXAPEP_TRANSFERASES"/>
    <property type="match status" value="1"/>
</dbReference>
<dbReference type="InterPro" id="IPR041561">
    <property type="entry name" value="PglD_N"/>
</dbReference>
<dbReference type="AlphaFoldDB" id="A0A6I6EK93"/>
<feature type="active site" description="Proton acceptor" evidence="5">
    <location>
        <position position="146"/>
    </location>
</feature>
<dbReference type="KEGG" id="ttp:E6P07_11335"/>
<feature type="site" description="Increases basicity of active site His" evidence="5">
    <location>
        <position position="147"/>
    </location>
</feature>
<evidence type="ECO:0000256" key="3">
    <source>
        <dbReference type="ARBA" id="ARBA00022737"/>
    </source>
</evidence>
<dbReference type="SUPFAM" id="SSF51161">
    <property type="entry name" value="Trimeric LpxA-like enzymes"/>
    <property type="match status" value="1"/>
</dbReference>
<sequence>MKDFSMHECIIWGCAGHAMVLAETLAVRGARVIALFDQNPVTSVIDGVPVFHGLSGFEDWISSHPDPSRVTGFVAIGGHRGDDRLAIQQLFRDRGLRLATITHPLASVSPTASFGEGSQILAQAVVAAAARVGEACIINHKASLDHESILGDGGHLAPGATVCGCVNIGRNVMVGAGAVILPRLSIGNDVLIGAGAVVINDIPSGVVVVGNPAHIIRKSSQQKNR</sequence>
<dbReference type="InterPro" id="IPR011004">
    <property type="entry name" value="Trimer_LpxA-like_sf"/>
</dbReference>
<dbReference type="GO" id="GO:0016746">
    <property type="term" value="F:acyltransferase activity"/>
    <property type="evidence" value="ECO:0007669"/>
    <property type="project" value="UniProtKB-KW"/>
</dbReference>
<dbReference type="CDD" id="cd03360">
    <property type="entry name" value="LbH_AT_putative"/>
    <property type="match status" value="1"/>
</dbReference>
<dbReference type="InterPro" id="IPR050179">
    <property type="entry name" value="Trans_hexapeptide_repeat"/>
</dbReference>
<evidence type="ECO:0000259" key="7">
    <source>
        <dbReference type="Pfam" id="PF17836"/>
    </source>
</evidence>
<evidence type="ECO:0000256" key="6">
    <source>
        <dbReference type="PIRSR" id="PIRSR620019-2"/>
    </source>
</evidence>
<name>A0A6I6EK93_THETI</name>
<dbReference type="InterPro" id="IPR020019">
    <property type="entry name" value="AcTrfase_PglD-like"/>
</dbReference>
<dbReference type="Gene3D" id="2.160.10.10">
    <property type="entry name" value="Hexapeptide repeat proteins"/>
    <property type="match status" value="1"/>
</dbReference>
<dbReference type="OrthoDB" id="9800846at2"/>
<comment type="similarity">
    <text evidence="1">Belongs to the transferase hexapeptide repeat family.</text>
</comment>
<dbReference type="EMBL" id="CP039268">
    <property type="protein sequence ID" value="QGU33517.1"/>
    <property type="molecule type" value="Genomic_DNA"/>
</dbReference>
<proteinExistence type="inferred from homology"/>
<dbReference type="PANTHER" id="PTHR43300:SF7">
    <property type="entry name" value="UDP-N-ACETYLBACILLOSAMINE N-ACETYLTRANSFERASE"/>
    <property type="match status" value="1"/>
</dbReference>
<evidence type="ECO:0000313" key="9">
    <source>
        <dbReference type="Proteomes" id="UP000426424"/>
    </source>
</evidence>
<feature type="binding site" evidence="6">
    <location>
        <position position="155"/>
    </location>
    <ligand>
        <name>acetyl-CoA</name>
        <dbReference type="ChEBI" id="CHEBI:57288"/>
    </ligand>
</feature>
<accession>A0A6I6EK93</accession>
<feature type="binding site" evidence="6">
    <location>
        <position position="77"/>
    </location>
    <ligand>
        <name>substrate</name>
    </ligand>
</feature>
<keyword evidence="2 8" id="KW-0808">Transferase</keyword>
<dbReference type="InterPro" id="IPR001451">
    <property type="entry name" value="Hexapep"/>
</dbReference>
<dbReference type="Gene3D" id="3.40.50.20">
    <property type="match status" value="1"/>
</dbReference>
<evidence type="ECO:0000256" key="4">
    <source>
        <dbReference type="ARBA" id="ARBA00023315"/>
    </source>
</evidence>
<keyword evidence="4" id="KW-0012">Acyltransferase</keyword>
<dbReference type="NCBIfam" id="TIGR03570">
    <property type="entry name" value="NeuD_NnaD"/>
    <property type="match status" value="1"/>
</dbReference>
<dbReference type="Proteomes" id="UP000426424">
    <property type="component" value="Chromosome"/>
</dbReference>
<dbReference type="PANTHER" id="PTHR43300">
    <property type="entry name" value="ACETYLTRANSFERASE"/>
    <property type="match status" value="1"/>
</dbReference>